<sequence>MTRFVTTDTAAAARAAAQLPLAASMLQGSIQAASQALRDIEPEAPSPAAAAEALARWRRRQAQIARHENELMLVLFECGASERALATLMRIGRPAVTARLAAARDERESAA</sequence>
<reference evidence="1 2" key="1">
    <citation type="submission" date="2015-03" db="EMBL/GenBank/DDBJ databases">
        <authorList>
            <consortium name="Pathogen Informatics"/>
            <person name="Murphy D."/>
        </authorList>
    </citation>
    <scope>NUCLEOTIDE SEQUENCE [LARGE SCALE GENOMIC DNA]</scope>
    <source>
        <strain evidence="1 2">PAP036</strain>
    </source>
</reference>
<gene>
    <name evidence="1" type="ORF">ERS075527_00624</name>
</gene>
<comment type="caution">
    <text evidence="1">The sequence shown here is derived from an EMBL/GenBank/DDBJ whole genome shotgun (WGS) entry which is preliminary data.</text>
</comment>
<dbReference type="RefSeq" id="WP_052537992.1">
    <property type="nucleotide sequence ID" value="NZ_CSUW01000001.1"/>
</dbReference>
<protein>
    <submittedName>
        <fullName evidence="1">Chromosome partitioning protein</fullName>
    </submittedName>
</protein>
<dbReference type="Proteomes" id="UP000038487">
    <property type="component" value="Unassembled WGS sequence"/>
</dbReference>
<evidence type="ECO:0000313" key="1">
    <source>
        <dbReference type="EMBL" id="CPT03914.1"/>
    </source>
</evidence>
<dbReference type="AlphaFoldDB" id="A0AB33T744"/>
<proteinExistence type="predicted"/>
<name>A0AB33T744_9MYCO</name>
<organism evidence="1 2">
    <name type="scientific">Mycobacteroides abscessus</name>
    <dbReference type="NCBI Taxonomy" id="36809"/>
    <lineage>
        <taxon>Bacteria</taxon>
        <taxon>Bacillati</taxon>
        <taxon>Actinomycetota</taxon>
        <taxon>Actinomycetes</taxon>
        <taxon>Mycobacteriales</taxon>
        <taxon>Mycobacteriaceae</taxon>
        <taxon>Mycobacteroides</taxon>
    </lineage>
</organism>
<dbReference type="EMBL" id="CSUW01000001">
    <property type="protein sequence ID" value="CPT03914.1"/>
    <property type="molecule type" value="Genomic_DNA"/>
</dbReference>
<accession>A0AB33T744</accession>
<evidence type="ECO:0000313" key="2">
    <source>
        <dbReference type="Proteomes" id="UP000038487"/>
    </source>
</evidence>